<proteinExistence type="inferred from homology"/>
<gene>
    <name evidence="7" type="ORF">GE061_018061</name>
</gene>
<dbReference type="EMBL" id="WIXP02000008">
    <property type="protein sequence ID" value="KAF6206825.1"/>
    <property type="molecule type" value="Genomic_DNA"/>
</dbReference>
<organism evidence="7 8">
    <name type="scientific">Apolygus lucorum</name>
    <name type="common">Small green plant bug</name>
    <name type="synonym">Lygocoris lucorum</name>
    <dbReference type="NCBI Taxonomy" id="248454"/>
    <lineage>
        <taxon>Eukaryota</taxon>
        <taxon>Metazoa</taxon>
        <taxon>Ecdysozoa</taxon>
        <taxon>Arthropoda</taxon>
        <taxon>Hexapoda</taxon>
        <taxon>Insecta</taxon>
        <taxon>Pterygota</taxon>
        <taxon>Neoptera</taxon>
        <taxon>Paraneoptera</taxon>
        <taxon>Hemiptera</taxon>
        <taxon>Heteroptera</taxon>
        <taxon>Panheteroptera</taxon>
        <taxon>Cimicomorpha</taxon>
        <taxon>Miridae</taxon>
        <taxon>Mirini</taxon>
        <taxon>Apolygus</taxon>
    </lineage>
</organism>
<evidence type="ECO:0000256" key="4">
    <source>
        <dbReference type="ARBA" id="ARBA00022989"/>
    </source>
</evidence>
<dbReference type="AlphaFoldDB" id="A0A8S9XGS9"/>
<accession>A0A8S9XGS9</accession>
<keyword evidence="5 6" id="KW-0472">Membrane</keyword>
<evidence type="ECO:0000256" key="1">
    <source>
        <dbReference type="ARBA" id="ARBA00004141"/>
    </source>
</evidence>
<comment type="caution">
    <text evidence="7">The sequence shown here is derived from an EMBL/GenBank/DDBJ whole genome shotgun (WGS) entry which is preliminary data.</text>
</comment>
<evidence type="ECO:0000256" key="2">
    <source>
        <dbReference type="ARBA" id="ARBA00006824"/>
    </source>
</evidence>
<evidence type="ECO:0000256" key="5">
    <source>
        <dbReference type="ARBA" id="ARBA00023136"/>
    </source>
</evidence>
<evidence type="ECO:0000256" key="3">
    <source>
        <dbReference type="ARBA" id="ARBA00022692"/>
    </source>
</evidence>
<evidence type="ECO:0008006" key="9">
    <source>
        <dbReference type="Google" id="ProtNLM"/>
    </source>
</evidence>
<sequence>MSLSKSLKRTAFFLLSDYLQAIYLNPIRTKALTSCVIAALGNVSSQCASGNKKIDWNSVKAFGLFGLIFGGTVPHFFFILLEKLVGNASKNPVIIKLAIERLLYAPFYQFLSLYMLARFEGKEHVEAYKQMSKLYWGVLKTNWTYLTTFTLLNLWLVPPMLRVLVVNCIGFFWSIYLATARRKQELTKKGSSTD</sequence>
<evidence type="ECO:0000256" key="6">
    <source>
        <dbReference type="RuleBase" id="RU363053"/>
    </source>
</evidence>
<reference evidence="7" key="1">
    <citation type="journal article" date="2021" name="Mol. Ecol. Resour.">
        <title>Apolygus lucorum genome provides insights into omnivorousness and mesophyll feeding.</title>
        <authorList>
            <person name="Liu Y."/>
            <person name="Liu H."/>
            <person name="Wang H."/>
            <person name="Huang T."/>
            <person name="Liu B."/>
            <person name="Yang B."/>
            <person name="Yin L."/>
            <person name="Li B."/>
            <person name="Zhang Y."/>
            <person name="Zhang S."/>
            <person name="Jiang F."/>
            <person name="Zhang X."/>
            <person name="Ren Y."/>
            <person name="Wang B."/>
            <person name="Wang S."/>
            <person name="Lu Y."/>
            <person name="Wu K."/>
            <person name="Fan W."/>
            <person name="Wang G."/>
        </authorList>
    </citation>
    <scope>NUCLEOTIDE SEQUENCE</scope>
    <source>
        <strain evidence="7">12Hb</strain>
    </source>
</reference>
<comment type="subcellular location">
    <subcellularLocation>
        <location evidence="1">Membrane</location>
        <topology evidence="1">Multi-pass membrane protein</topology>
    </subcellularLocation>
</comment>
<dbReference type="InterPro" id="IPR007248">
    <property type="entry name" value="Mpv17_PMP22"/>
</dbReference>
<comment type="similarity">
    <text evidence="2 6">Belongs to the peroxisomal membrane protein PXMP2/4 family.</text>
</comment>
<dbReference type="PANTHER" id="PTHR11266">
    <property type="entry name" value="PEROXISOMAL MEMBRANE PROTEIN 2, PXMP2 MPV17"/>
    <property type="match status" value="1"/>
</dbReference>
<dbReference type="Proteomes" id="UP000466442">
    <property type="component" value="Unassembled WGS sequence"/>
</dbReference>
<evidence type="ECO:0000313" key="8">
    <source>
        <dbReference type="Proteomes" id="UP000466442"/>
    </source>
</evidence>
<evidence type="ECO:0000313" key="7">
    <source>
        <dbReference type="EMBL" id="KAF6206825.1"/>
    </source>
</evidence>
<name>A0A8S9XGS9_APOLU</name>
<feature type="transmembrane region" description="Helical" evidence="6">
    <location>
        <begin position="161"/>
        <end position="179"/>
    </location>
</feature>
<keyword evidence="8" id="KW-1185">Reference proteome</keyword>
<protein>
    <recommendedName>
        <fullName evidence="9">Peroxisomal membrane protein 2</fullName>
    </recommendedName>
</protein>
<feature type="transmembrane region" description="Helical" evidence="6">
    <location>
        <begin position="61"/>
        <end position="81"/>
    </location>
</feature>
<dbReference type="GO" id="GO:0005778">
    <property type="term" value="C:peroxisomal membrane"/>
    <property type="evidence" value="ECO:0007669"/>
    <property type="project" value="TreeGrafter"/>
</dbReference>
<dbReference type="OrthoDB" id="860at2759"/>
<keyword evidence="3 6" id="KW-0812">Transmembrane</keyword>
<keyword evidence="4 6" id="KW-1133">Transmembrane helix</keyword>
<dbReference type="PANTHER" id="PTHR11266:SF80">
    <property type="entry name" value="PEROXISOMAL MEMBRANE PROTEIN 2"/>
    <property type="match status" value="1"/>
</dbReference>
<dbReference type="Pfam" id="PF04117">
    <property type="entry name" value="Mpv17_PMP22"/>
    <property type="match status" value="1"/>
</dbReference>